<dbReference type="PROSITE" id="PS51186">
    <property type="entry name" value="GNAT"/>
    <property type="match status" value="1"/>
</dbReference>
<dbReference type="PANTHER" id="PTHR43233">
    <property type="entry name" value="FAMILY N-ACETYLTRANSFERASE, PUTATIVE (AFU_ORTHOLOGUE AFUA_6G03350)-RELATED"/>
    <property type="match status" value="1"/>
</dbReference>
<dbReference type="Pfam" id="PF13508">
    <property type="entry name" value="Acetyltransf_7"/>
    <property type="match status" value="1"/>
</dbReference>
<evidence type="ECO:0000259" key="1">
    <source>
        <dbReference type="PROSITE" id="PS51186"/>
    </source>
</evidence>
<organism evidence="2 3">
    <name type="scientific">Sporolactobacillus putidus</name>
    <dbReference type="NCBI Taxonomy" id="492735"/>
    <lineage>
        <taxon>Bacteria</taxon>
        <taxon>Bacillati</taxon>
        <taxon>Bacillota</taxon>
        <taxon>Bacilli</taxon>
        <taxon>Bacillales</taxon>
        <taxon>Sporolactobacillaceae</taxon>
        <taxon>Sporolactobacillus</taxon>
    </lineage>
</organism>
<protein>
    <submittedName>
        <fullName evidence="2">N-acetyltransferase</fullName>
    </submittedName>
</protein>
<dbReference type="InterPro" id="IPR053144">
    <property type="entry name" value="Acetyltransferase_Butenolide"/>
</dbReference>
<dbReference type="CDD" id="cd04301">
    <property type="entry name" value="NAT_SF"/>
    <property type="match status" value="1"/>
</dbReference>
<dbReference type="Proteomes" id="UP000654670">
    <property type="component" value="Unassembled WGS sequence"/>
</dbReference>
<reference evidence="2" key="1">
    <citation type="journal article" date="2014" name="Int. J. Syst. Evol. Microbiol.">
        <title>Complete genome sequence of Corynebacterium casei LMG S-19264T (=DSM 44701T), isolated from a smear-ripened cheese.</title>
        <authorList>
            <consortium name="US DOE Joint Genome Institute (JGI-PGF)"/>
            <person name="Walter F."/>
            <person name="Albersmeier A."/>
            <person name="Kalinowski J."/>
            <person name="Ruckert C."/>
        </authorList>
    </citation>
    <scope>NUCLEOTIDE SEQUENCE</scope>
    <source>
        <strain evidence="2">JCM 15325</strain>
    </source>
</reference>
<sequence length="164" mass="18831">MNQEQRRINRDGFTISTAKDYLDIDLIYDFLHNESYWSEGMTKELVATAIEHSTVCYGIYDGDPVTGNFKQVGFARVVSDLVRFAWLGDVFVIPEYRGLGLGKWLISVITSHPKLKGVSFQLATKDAHGLYAQYGFRPLENVQRKMERPLNWEEIHKGNSIKNK</sequence>
<accession>A0A917W1X4</accession>
<evidence type="ECO:0000313" key="3">
    <source>
        <dbReference type="Proteomes" id="UP000654670"/>
    </source>
</evidence>
<feature type="domain" description="N-acetyltransferase" evidence="1">
    <location>
        <begin position="13"/>
        <end position="151"/>
    </location>
</feature>
<gene>
    <name evidence="2" type="ORF">GCM10007968_14660</name>
</gene>
<dbReference type="AlphaFoldDB" id="A0A917W1X4"/>
<dbReference type="InterPro" id="IPR000182">
    <property type="entry name" value="GNAT_dom"/>
</dbReference>
<reference evidence="2" key="2">
    <citation type="submission" date="2020-09" db="EMBL/GenBank/DDBJ databases">
        <authorList>
            <person name="Sun Q."/>
            <person name="Ohkuma M."/>
        </authorList>
    </citation>
    <scope>NUCLEOTIDE SEQUENCE</scope>
    <source>
        <strain evidence="2">JCM 15325</strain>
    </source>
</reference>
<dbReference type="InterPro" id="IPR016181">
    <property type="entry name" value="Acyl_CoA_acyltransferase"/>
</dbReference>
<dbReference type="Gene3D" id="3.40.630.30">
    <property type="match status" value="1"/>
</dbReference>
<dbReference type="PANTHER" id="PTHR43233:SF1">
    <property type="entry name" value="FAMILY N-ACETYLTRANSFERASE, PUTATIVE (AFU_ORTHOLOGUE AFUA_6G03350)-RELATED"/>
    <property type="match status" value="1"/>
</dbReference>
<proteinExistence type="predicted"/>
<evidence type="ECO:0000313" key="2">
    <source>
        <dbReference type="EMBL" id="GGL51582.1"/>
    </source>
</evidence>
<keyword evidence="3" id="KW-1185">Reference proteome</keyword>
<dbReference type="GO" id="GO:0016747">
    <property type="term" value="F:acyltransferase activity, transferring groups other than amino-acyl groups"/>
    <property type="evidence" value="ECO:0007669"/>
    <property type="project" value="InterPro"/>
</dbReference>
<name>A0A917W1X4_9BACL</name>
<comment type="caution">
    <text evidence="2">The sequence shown here is derived from an EMBL/GenBank/DDBJ whole genome shotgun (WGS) entry which is preliminary data.</text>
</comment>
<dbReference type="SUPFAM" id="SSF55729">
    <property type="entry name" value="Acyl-CoA N-acyltransferases (Nat)"/>
    <property type="match status" value="1"/>
</dbReference>
<dbReference type="EMBL" id="BMOK01000005">
    <property type="protein sequence ID" value="GGL51582.1"/>
    <property type="molecule type" value="Genomic_DNA"/>
</dbReference>
<dbReference type="RefSeq" id="WP_188802442.1">
    <property type="nucleotide sequence ID" value="NZ_BMOK01000005.1"/>
</dbReference>